<gene>
    <name evidence="2" type="ORF">TVY486_1115860</name>
</gene>
<feature type="transmembrane region" description="Helical" evidence="1">
    <location>
        <begin position="123"/>
        <end position="143"/>
    </location>
</feature>
<dbReference type="EMBL" id="HE573027">
    <property type="protein sequence ID" value="CCC54102.1"/>
    <property type="molecule type" value="Genomic_DNA"/>
</dbReference>
<name>G0U919_TRYVY</name>
<dbReference type="VEuPathDB" id="TriTrypDB:TvY486_1115860"/>
<accession>G0U919</accession>
<organism evidence="2">
    <name type="scientific">Trypanosoma vivax (strain Y486)</name>
    <dbReference type="NCBI Taxonomy" id="1055687"/>
    <lineage>
        <taxon>Eukaryota</taxon>
        <taxon>Discoba</taxon>
        <taxon>Euglenozoa</taxon>
        <taxon>Kinetoplastea</taxon>
        <taxon>Metakinetoplastina</taxon>
        <taxon>Trypanosomatida</taxon>
        <taxon>Trypanosomatidae</taxon>
        <taxon>Trypanosoma</taxon>
        <taxon>Duttonella</taxon>
    </lineage>
</organism>
<feature type="transmembrane region" description="Helical" evidence="1">
    <location>
        <begin position="227"/>
        <end position="245"/>
    </location>
</feature>
<feature type="transmembrane region" description="Helical" evidence="1">
    <location>
        <begin position="20"/>
        <end position="40"/>
    </location>
</feature>
<keyword evidence="1" id="KW-0472">Membrane</keyword>
<sequence length="473" mass="52971">MVRKLIYLFWLDSDPDLAHLRVVTTVFFLLWIINVTAAIYSGCLAVLINTFVTLNTWLVISATVFSCNYCRTISGQSSFLRNWETGSLSHKDSPLRRDIRSDEHALEVSLEGTSGFCFAMRRLHTLISFSAAIFVIFGCLTTLCELVESMVDIHSGPSFTLLFIGIVHLVFVTVFGKEVDAYDRVSGMGQVQREGRNLPPIDAYMALLRRPLLLTNTFIFHNRIIYAIRRAFCSLACLLLGLLRATGCSPWWELIITLLVLIKVLDSAYRHAKRLGWLLLNNAVRDPSTQVRCDRAIRTVRMLPGVMQVQSSLFWEVSECELMALVRLRLSSSTDPAVAVREARQALENVVSYVFVDVQEVGDEDIPENEGCRHDICGEHQHSHLHSHSHSSNSQTCRKERMANDGMQLSDDNARFTTTAACAPLLSQPPKALTVHANQQELVRAVLSNLGNGAGRDSLPFQFVPPSSQKSTE</sequence>
<dbReference type="AlphaFoldDB" id="G0U919"/>
<keyword evidence="1" id="KW-0812">Transmembrane</keyword>
<feature type="transmembrane region" description="Helical" evidence="1">
    <location>
        <begin position="155"/>
        <end position="176"/>
    </location>
</feature>
<evidence type="ECO:0000313" key="2">
    <source>
        <dbReference type="EMBL" id="CCC54102.1"/>
    </source>
</evidence>
<proteinExistence type="predicted"/>
<protein>
    <submittedName>
        <fullName evidence="2">Uncharacterized protein</fullName>
    </submittedName>
</protein>
<reference evidence="2" key="1">
    <citation type="journal article" date="2012" name="Proc. Natl. Acad. Sci. U.S.A.">
        <title>Antigenic diversity is generated by distinct evolutionary mechanisms in African trypanosome species.</title>
        <authorList>
            <person name="Jackson A.P."/>
            <person name="Berry A."/>
            <person name="Aslett M."/>
            <person name="Allison H.C."/>
            <person name="Burton P."/>
            <person name="Vavrova-Anderson J."/>
            <person name="Brown R."/>
            <person name="Browne H."/>
            <person name="Corton N."/>
            <person name="Hauser H."/>
            <person name="Gamble J."/>
            <person name="Gilderthorp R."/>
            <person name="Marcello L."/>
            <person name="McQuillan J."/>
            <person name="Otto T.D."/>
            <person name="Quail M.A."/>
            <person name="Sanders M.J."/>
            <person name="van Tonder A."/>
            <person name="Ginger M.L."/>
            <person name="Field M.C."/>
            <person name="Barry J.D."/>
            <person name="Hertz-Fowler C."/>
            <person name="Berriman M."/>
        </authorList>
    </citation>
    <scope>NUCLEOTIDE SEQUENCE</scope>
    <source>
        <strain evidence="2">Y486</strain>
    </source>
</reference>
<keyword evidence="1" id="KW-1133">Transmembrane helix</keyword>
<feature type="transmembrane region" description="Helical" evidence="1">
    <location>
        <begin position="46"/>
        <end position="70"/>
    </location>
</feature>
<evidence type="ECO:0000256" key="1">
    <source>
        <dbReference type="SAM" id="Phobius"/>
    </source>
</evidence>